<name>A0ABY5PMB5_9ACTN</name>
<evidence type="ECO:0000313" key="7">
    <source>
        <dbReference type="EMBL" id="UUY05555.1"/>
    </source>
</evidence>
<keyword evidence="4" id="KW-0904">Protein phosphatase</keyword>
<keyword evidence="8" id="KW-1185">Reference proteome</keyword>
<dbReference type="Pfam" id="PF19567">
    <property type="entry name" value="CpsB_CapC"/>
    <property type="match status" value="1"/>
</dbReference>
<dbReference type="PANTHER" id="PTHR39181:SF1">
    <property type="entry name" value="TYROSINE-PROTEIN PHOSPHATASE YWQE"/>
    <property type="match status" value="1"/>
</dbReference>
<gene>
    <name evidence="7" type="ORF">LRS13_08560</name>
</gene>
<dbReference type="InterPro" id="IPR016195">
    <property type="entry name" value="Pol/histidinol_Pase-like"/>
</dbReference>
<evidence type="ECO:0000256" key="1">
    <source>
        <dbReference type="ARBA" id="ARBA00005750"/>
    </source>
</evidence>
<organism evidence="7 8">
    <name type="scientific">Svornostia abyssi</name>
    <dbReference type="NCBI Taxonomy" id="2898438"/>
    <lineage>
        <taxon>Bacteria</taxon>
        <taxon>Bacillati</taxon>
        <taxon>Actinomycetota</taxon>
        <taxon>Thermoleophilia</taxon>
        <taxon>Solirubrobacterales</taxon>
        <taxon>Baekduiaceae</taxon>
        <taxon>Svornostia</taxon>
    </lineage>
</organism>
<comment type="catalytic activity">
    <reaction evidence="5">
        <text>O-phospho-L-tyrosyl-[protein] + H2O = L-tyrosyl-[protein] + phosphate</text>
        <dbReference type="Rhea" id="RHEA:10684"/>
        <dbReference type="Rhea" id="RHEA-COMP:10136"/>
        <dbReference type="Rhea" id="RHEA-COMP:20101"/>
        <dbReference type="ChEBI" id="CHEBI:15377"/>
        <dbReference type="ChEBI" id="CHEBI:43474"/>
        <dbReference type="ChEBI" id="CHEBI:46858"/>
        <dbReference type="ChEBI" id="CHEBI:61978"/>
        <dbReference type="EC" id="3.1.3.48"/>
    </reaction>
</comment>
<sequence>MIDLHCHLLPGIDDGPRSMEQSVAMARAFVDAGTDTVIVTPHVSWDYPHVTAQLIGETVEQLRAELDEAGVPLRVLPGAEVALSRVGDLPEEELQALTLGDGDWLLVEPPFSPGLAGIEAVIDNLLLGGHRLLLAHPERSPALAKNPERLRPYVDAGMVCQVTAGSLTGAFGRDVQRAGRRMVQDELAHVLSSDAHDTVRRPPGLAEAAATLHDPELADWLTNGVPGAIAGGGPIPPRPEREAPRRGGLLTRLRGRGR</sequence>
<evidence type="ECO:0000256" key="2">
    <source>
        <dbReference type="ARBA" id="ARBA00013064"/>
    </source>
</evidence>
<dbReference type="PANTHER" id="PTHR39181">
    <property type="entry name" value="TYROSINE-PROTEIN PHOSPHATASE YWQE"/>
    <property type="match status" value="1"/>
</dbReference>
<evidence type="ECO:0000256" key="5">
    <source>
        <dbReference type="ARBA" id="ARBA00051722"/>
    </source>
</evidence>
<evidence type="ECO:0000256" key="3">
    <source>
        <dbReference type="ARBA" id="ARBA00022801"/>
    </source>
</evidence>
<dbReference type="EMBL" id="CP088295">
    <property type="protein sequence ID" value="UUY05555.1"/>
    <property type="molecule type" value="Genomic_DNA"/>
</dbReference>
<reference evidence="8" key="1">
    <citation type="submission" date="2021-11" db="EMBL/GenBank/DDBJ databases">
        <title>Cultivation dependent microbiological survey of springs from the worlds oldest radium mine currently devoted to the extraction of radon-saturated water.</title>
        <authorList>
            <person name="Kapinusova G."/>
            <person name="Smrhova T."/>
            <person name="Strejcek M."/>
            <person name="Suman J."/>
            <person name="Jani K."/>
            <person name="Pajer P."/>
            <person name="Uhlik O."/>
        </authorList>
    </citation>
    <scope>NUCLEOTIDE SEQUENCE [LARGE SCALE GENOMIC DNA]</scope>
    <source>
        <strain evidence="8">J379</strain>
    </source>
</reference>
<evidence type="ECO:0000256" key="4">
    <source>
        <dbReference type="ARBA" id="ARBA00022912"/>
    </source>
</evidence>
<dbReference type="PIRSF" id="PIRSF016557">
    <property type="entry name" value="Caps_synth_CpsB"/>
    <property type="match status" value="1"/>
</dbReference>
<keyword evidence="3" id="KW-0378">Hydrolase</keyword>
<accession>A0ABY5PMB5</accession>
<dbReference type="Gene3D" id="3.20.20.140">
    <property type="entry name" value="Metal-dependent hydrolases"/>
    <property type="match status" value="1"/>
</dbReference>
<feature type="region of interest" description="Disordered" evidence="6">
    <location>
        <begin position="228"/>
        <end position="258"/>
    </location>
</feature>
<dbReference type="InterPro" id="IPR016667">
    <property type="entry name" value="Caps_polysacc_synth_CpsB/CapC"/>
</dbReference>
<dbReference type="SUPFAM" id="SSF89550">
    <property type="entry name" value="PHP domain-like"/>
    <property type="match status" value="1"/>
</dbReference>
<proteinExistence type="inferred from homology"/>
<protein>
    <recommendedName>
        <fullName evidence="2">protein-tyrosine-phosphatase</fullName>
        <ecNumber evidence="2">3.1.3.48</ecNumber>
    </recommendedName>
</protein>
<comment type="similarity">
    <text evidence="1">Belongs to the metallo-dependent hydrolases superfamily. CpsB/CapC family.</text>
</comment>
<dbReference type="RefSeq" id="WP_353866001.1">
    <property type="nucleotide sequence ID" value="NZ_CP088295.1"/>
</dbReference>
<evidence type="ECO:0000256" key="6">
    <source>
        <dbReference type="SAM" id="MobiDB-lite"/>
    </source>
</evidence>
<dbReference type="Proteomes" id="UP001058860">
    <property type="component" value="Chromosome"/>
</dbReference>
<evidence type="ECO:0000313" key="8">
    <source>
        <dbReference type="Proteomes" id="UP001058860"/>
    </source>
</evidence>
<dbReference type="EC" id="3.1.3.48" evidence="2"/>